<evidence type="ECO:0008006" key="3">
    <source>
        <dbReference type="Google" id="ProtNLM"/>
    </source>
</evidence>
<name>A0AAU8BFM4_9VIBR</name>
<feature type="transmembrane region" description="Helical" evidence="1">
    <location>
        <begin position="112"/>
        <end position="134"/>
    </location>
</feature>
<feature type="transmembrane region" description="Helical" evidence="1">
    <location>
        <begin position="81"/>
        <end position="100"/>
    </location>
</feature>
<protein>
    <recommendedName>
        <fullName evidence="3">DUF1405 domain-containing protein</fullName>
    </recommendedName>
</protein>
<keyword evidence="1" id="KW-0472">Membrane</keyword>
<feature type="transmembrane region" description="Helical" evidence="1">
    <location>
        <begin position="160"/>
        <end position="178"/>
    </location>
</feature>
<evidence type="ECO:0000256" key="1">
    <source>
        <dbReference type="SAM" id="Phobius"/>
    </source>
</evidence>
<dbReference type="EMBL" id="CP115920">
    <property type="protein sequence ID" value="XCD14826.1"/>
    <property type="molecule type" value="Genomic_DNA"/>
</dbReference>
<organism evidence="2">
    <name type="scientific">Vibrio chaetopteri</name>
    <dbReference type="NCBI Taxonomy" id="3016528"/>
    <lineage>
        <taxon>Bacteria</taxon>
        <taxon>Pseudomonadati</taxon>
        <taxon>Pseudomonadota</taxon>
        <taxon>Gammaproteobacteria</taxon>
        <taxon>Vibrionales</taxon>
        <taxon>Vibrionaceae</taxon>
        <taxon>Vibrio</taxon>
    </lineage>
</organism>
<gene>
    <name evidence="2" type="ORF">PG915_09420</name>
</gene>
<sequence>MIRYLPKLPSGRQIIALLIVTNLIYALMLGYTIPTLMEYSSGLPIFDMSPMGYSYDQAMTLLVALGGEGRAFYLTQLALDMIYPAMFAMTYYLLFVWLLAKCGITNGVWQWLAMLPVLSAVADYLENISIWLMLSSYEDVTPLMAEAASMFTVTKSMLGMLYWIFLLSFMVVATVRWVRRRKVFLNQQ</sequence>
<accession>A0AAU8BFM4</accession>
<keyword evidence="1" id="KW-0812">Transmembrane</keyword>
<reference evidence="2" key="1">
    <citation type="submission" date="2023-01" db="EMBL/GenBank/DDBJ databases">
        <title>Vibrio sp. CB1-14 genome sequencing.</title>
        <authorList>
            <person name="Otstavnykh N."/>
            <person name="Isaeva M."/>
            <person name="Meleshko D."/>
        </authorList>
    </citation>
    <scope>NUCLEOTIDE SEQUENCE</scope>
    <source>
        <strain evidence="2">CB1-14</strain>
    </source>
</reference>
<feature type="transmembrane region" description="Helical" evidence="1">
    <location>
        <begin position="12"/>
        <end position="33"/>
    </location>
</feature>
<dbReference type="RefSeq" id="WP_353496296.1">
    <property type="nucleotide sequence ID" value="NZ_CP115920.1"/>
</dbReference>
<dbReference type="KEGG" id="vck:PG915_09420"/>
<keyword evidence="1" id="KW-1133">Transmembrane helix</keyword>
<evidence type="ECO:0000313" key="2">
    <source>
        <dbReference type="EMBL" id="XCD14826.1"/>
    </source>
</evidence>
<dbReference type="AlphaFoldDB" id="A0AAU8BFM4"/>
<proteinExistence type="predicted"/>